<dbReference type="HOGENOM" id="CLU_2079135_0_0_1"/>
<feature type="domain" description="Inhibitor I9" evidence="1">
    <location>
        <begin position="15"/>
        <end position="93"/>
    </location>
</feature>
<dbReference type="Gramene" id="KQK93952">
    <property type="protein sequence ID" value="KQK93952"/>
    <property type="gene ID" value="SETIT_027966mg"/>
</dbReference>
<evidence type="ECO:0000313" key="3">
    <source>
        <dbReference type="Proteomes" id="UP000004995"/>
    </source>
</evidence>
<sequence>DDPHPHAPSSPAYKSYIVILRPPPEVSTMDDDARLSWYHSFLPSNLTDSGEPRITHTYKIIFLCFAAWLTETELDVMSKKPGFGSWIPDPTFKIPGLCGVLEVHHVREASYFGCLMLF</sequence>
<name>K3ZMZ3_SETIT</name>
<dbReference type="InParanoid" id="K3ZMZ3"/>
<dbReference type="InterPro" id="IPR037045">
    <property type="entry name" value="S8pro/Inhibitor_I9_sf"/>
</dbReference>
<reference evidence="2" key="2">
    <citation type="submission" date="2018-08" db="UniProtKB">
        <authorList>
            <consortium name="EnsemblPlants"/>
        </authorList>
    </citation>
    <scope>IDENTIFICATION</scope>
    <source>
        <strain evidence="2">Yugu1</strain>
    </source>
</reference>
<proteinExistence type="predicted"/>
<reference evidence="3" key="1">
    <citation type="journal article" date="2012" name="Nat. Biotechnol.">
        <title>Reference genome sequence of the model plant Setaria.</title>
        <authorList>
            <person name="Bennetzen J.L."/>
            <person name="Schmutz J."/>
            <person name="Wang H."/>
            <person name="Percifield R."/>
            <person name="Hawkins J."/>
            <person name="Pontaroli A.C."/>
            <person name="Estep M."/>
            <person name="Feng L."/>
            <person name="Vaughn J.N."/>
            <person name="Grimwood J."/>
            <person name="Jenkins J."/>
            <person name="Barry K."/>
            <person name="Lindquist E."/>
            <person name="Hellsten U."/>
            <person name="Deshpande S."/>
            <person name="Wang X."/>
            <person name="Wu X."/>
            <person name="Mitros T."/>
            <person name="Triplett J."/>
            <person name="Yang X."/>
            <person name="Ye C.Y."/>
            <person name="Mauro-Herrera M."/>
            <person name="Wang L."/>
            <person name="Li P."/>
            <person name="Sharma M."/>
            <person name="Sharma R."/>
            <person name="Ronald P.C."/>
            <person name="Panaud O."/>
            <person name="Kellogg E.A."/>
            <person name="Brutnell T.P."/>
            <person name="Doust A.N."/>
            <person name="Tuskan G.A."/>
            <person name="Rokhsar D."/>
            <person name="Devos K.M."/>
        </authorList>
    </citation>
    <scope>NUCLEOTIDE SEQUENCE [LARGE SCALE GENOMIC DNA]</scope>
    <source>
        <strain evidence="3">cv. Yugu1</strain>
    </source>
</reference>
<keyword evidence="3" id="KW-1185">Reference proteome</keyword>
<dbReference type="Pfam" id="PF05922">
    <property type="entry name" value="Inhibitor_I9"/>
    <property type="match status" value="1"/>
</dbReference>
<dbReference type="InterPro" id="IPR010259">
    <property type="entry name" value="S8pro/Inhibitor_I9"/>
</dbReference>
<dbReference type="Proteomes" id="UP000004995">
    <property type="component" value="Unassembled WGS sequence"/>
</dbReference>
<protein>
    <recommendedName>
        <fullName evidence="1">Inhibitor I9 domain-containing protein</fullName>
    </recommendedName>
</protein>
<dbReference type="FunCoup" id="K3ZMZ3">
    <property type="interactions" value="853"/>
</dbReference>
<evidence type="ECO:0000313" key="2">
    <source>
        <dbReference type="EnsemblPlants" id="KQK93952"/>
    </source>
</evidence>
<dbReference type="AlphaFoldDB" id="K3ZMZ3"/>
<dbReference type="Gene3D" id="3.30.70.80">
    <property type="entry name" value="Peptidase S8 propeptide/proteinase inhibitor I9"/>
    <property type="match status" value="1"/>
</dbReference>
<dbReference type="EnsemblPlants" id="KQK93952">
    <property type="protein sequence ID" value="KQK93952"/>
    <property type="gene ID" value="SETIT_027966mg"/>
</dbReference>
<accession>K3ZMZ3</accession>
<organism evidence="2 3">
    <name type="scientific">Setaria italica</name>
    <name type="common">Foxtail millet</name>
    <name type="synonym">Panicum italicum</name>
    <dbReference type="NCBI Taxonomy" id="4555"/>
    <lineage>
        <taxon>Eukaryota</taxon>
        <taxon>Viridiplantae</taxon>
        <taxon>Streptophyta</taxon>
        <taxon>Embryophyta</taxon>
        <taxon>Tracheophyta</taxon>
        <taxon>Spermatophyta</taxon>
        <taxon>Magnoliopsida</taxon>
        <taxon>Liliopsida</taxon>
        <taxon>Poales</taxon>
        <taxon>Poaceae</taxon>
        <taxon>PACMAD clade</taxon>
        <taxon>Panicoideae</taxon>
        <taxon>Panicodae</taxon>
        <taxon>Paniceae</taxon>
        <taxon>Cenchrinae</taxon>
        <taxon>Setaria</taxon>
    </lineage>
</organism>
<evidence type="ECO:0000259" key="1">
    <source>
        <dbReference type="Pfam" id="PF05922"/>
    </source>
</evidence>
<dbReference type="EMBL" id="AGNK02004724">
    <property type="status" value="NOT_ANNOTATED_CDS"/>
    <property type="molecule type" value="Genomic_DNA"/>
</dbReference>